<comment type="similarity">
    <text evidence="1">Belongs to the disease resistance NB-LRR family.</text>
</comment>
<evidence type="ECO:0000259" key="7">
    <source>
        <dbReference type="Pfam" id="PF00931"/>
    </source>
</evidence>
<dbReference type="InterPro" id="IPR036388">
    <property type="entry name" value="WH-like_DNA-bd_sf"/>
</dbReference>
<evidence type="ECO:0000259" key="10">
    <source>
        <dbReference type="Pfam" id="PF23598"/>
    </source>
</evidence>
<dbReference type="InterPro" id="IPR044974">
    <property type="entry name" value="Disease_R_plants"/>
</dbReference>
<keyword evidence="6" id="KW-0175">Coiled coil</keyword>
<dbReference type="Gene3D" id="1.10.8.430">
    <property type="entry name" value="Helical domain of apoptotic protease-activating factors"/>
    <property type="match status" value="1"/>
</dbReference>
<keyword evidence="5" id="KW-0611">Plant defense</keyword>
<dbReference type="GO" id="GO:0042742">
    <property type="term" value="P:defense response to bacterium"/>
    <property type="evidence" value="ECO:0007669"/>
    <property type="project" value="UniProtKB-ARBA"/>
</dbReference>
<dbReference type="AlphaFoldDB" id="A0A0Q3IR25"/>
<evidence type="ECO:0000256" key="5">
    <source>
        <dbReference type="ARBA" id="ARBA00022821"/>
    </source>
</evidence>
<dbReference type="Gene3D" id="3.80.10.10">
    <property type="entry name" value="Ribonuclease Inhibitor"/>
    <property type="match status" value="1"/>
</dbReference>
<dbReference type="PRINTS" id="PR00364">
    <property type="entry name" value="DISEASERSIST"/>
</dbReference>
<dbReference type="FunFam" id="1.10.10.10:FF:000322">
    <property type="entry name" value="Probable disease resistance protein At1g63360"/>
    <property type="match status" value="1"/>
</dbReference>
<dbReference type="InterPro" id="IPR002182">
    <property type="entry name" value="NB-ARC"/>
</dbReference>
<dbReference type="GO" id="GO:0043531">
    <property type="term" value="F:ADP binding"/>
    <property type="evidence" value="ECO:0007669"/>
    <property type="project" value="InterPro"/>
</dbReference>
<gene>
    <name evidence="11" type="ORF">BRADI_2g03588v3</name>
</gene>
<feature type="domain" description="Disease resistance protein winged helix" evidence="9">
    <location>
        <begin position="444"/>
        <end position="516"/>
    </location>
</feature>
<evidence type="ECO:0000256" key="2">
    <source>
        <dbReference type="ARBA" id="ARBA00022614"/>
    </source>
</evidence>
<feature type="domain" description="Disease resistance R13L4/SHOC-2-like LRR" evidence="10">
    <location>
        <begin position="552"/>
        <end position="900"/>
    </location>
</feature>
<name>A0A0Q3IR25_BRADI</name>
<dbReference type="Gramene" id="KQK02772">
    <property type="protein sequence ID" value="KQK02772"/>
    <property type="gene ID" value="BRADI_2g03588v3"/>
</dbReference>
<dbReference type="InterPro" id="IPR041118">
    <property type="entry name" value="Rx_N"/>
</dbReference>
<dbReference type="InterPro" id="IPR038005">
    <property type="entry name" value="RX-like_CC"/>
</dbReference>
<keyword evidence="4" id="KW-0547">Nucleotide-binding</keyword>
<dbReference type="SUPFAM" id="SSF52047">
    <property type="entry name" value="RNI-like"/>
    <property type="match status" value="1"/>
</dbReference>
<evidence type="ECO:0000313" key="11">
    <source>
        <dbReference type="EMBL" id="KQK02772.2"/>
    </source>
</evidence>
<evidence type="ECO:0000259" key="8">
    <source>
        <dbReference type="Pfam" id="PF18052"/>
    </source>
</evidence>
<accession>A0A0Q3IR25</accession>
<evidence type="ECO:0000259" key="9">
    <source>
        <dbReference type="Pfam" id="PF23559"/>
    </source>
</evidence>
<dbReference type="Pfam" id="PF18052">
    <property type="entry name" value="Rx_N"/>
    <property type="match status" value="1"/>
</dbReference>
<evidence type="ECO:0008006" key="14">
    <source>
        <dbReference type="Google" id="ProtNLM"/>
    </source>
</evidence>
<dbReference type="ExpressionAtlas" id="A0A0Q3IR25">
    <property type="expression patterns" value="baseline"/>
</dbReference>
<dbReference type="InterPro" id="IPR055414">
    <property type="entry name" value="LRR_R13L4/SHOC2-like"/>
</dbReference>
<dbReference type="Pfam" id="PF00931">
    <property type="entry name" value="NB-ARC"/>
    <property type="match status" value="1"/>
</dbReference>
<evidence type="ECO:0000256" key="1">
    <source>
        <dbReference type="ARBA" id="ARBA00008894"/>
    </source>
</evidence>
<dbReference type="Gene3D" id="1.10.10.10">
    <property type="entry name" value="Winged helix-like DNA-binding domain superfamily/Winged helix DNA-binding domain"/>
    <property type="match status" value="1"/>
</dbReference>
<dbReference type="EMBL" id="CM000881">
    <property type="protein sequence ID" value="KQK02772.2"/>
    <property type="molecule type" value="Genomic_DNA"/>
</dbReference>
<dbReference type="InterPro" id="IPR058922">
    <property type="entry name" value="WHD_DRP"/>
</dbReference>
<dbReference type="Pfam" id="PF23559">
    <property type="entry name" value="WHD_DRP"/>
    <property type="match status" value="1"/>
</dbReference>
<dbReference type="FunCoup" id="A0A0Q3IR25">
    <property type="interactions" value="13"/>
</dbReference>
<keyword evidence="2" id="KW-0433">Leucine-rich repeat</keyword>
<dbReference type="PANTHER" id="PTHR23155">
    <property type="entry name" value="DISEASE RESISTANCE PROTEIN RP"/>
    <property type="match status" value="1"/>
</dbReference>
<organism evidence="11">
    <name type="scientific">Brachypodium distachyon</name>
    <name type="common">Purple false brome</name>
    <name type="synonym">Trachynia distachya</name>
    <dbReference type="NCBI Taxonomy" id="15368"/>
    <lineage>
        <taxon>Eukaryota</taxon>
        <taxon>Viridiplantae</taxon>
        <taxon>Streptophyta</taxon>
        <taxon>Embryophyta</taxon>
        <taxon>Tracheophyta</taxon>
        <taxon>Spermatophyta</taxon>
        <taxon>Magnoliopsida</taxon>
        <taxon>Liliopsida</taxon>
        <taxon>Poales</taxon>
        <taxon>Poaceae</taxon>
        <taxon>BOP clade</taxon>
        <taxon>Pooideae</taxon>
        <taxon>Stipodae</taxon>
        <taxon>Brachypodieae</taxon>
        <taxon>Brachypodium</taxon>
    </lineage>
</organism>
<proteinExistence type="inferred from homology"/>
<protein>
    <recommendedName>
        <fullName evidence="14">NB-ARC domain-containing protein</fullName>
    </recommendedName>
</protein>
<dbReference type="Proteomes" id="UP000008810">
    <property type="component" value="Chromosome 2"/>
</dbReference>
<dbReference type="PANTHER" id="PTHR23155:SF1181">
    <property type="entry name" value="OS08G0170200 PROTEIN"/>
    <property type="match status" value="1"/>
</dbReference>
<dbReference type="InterPro" id="IPR032675">
    <property type="entry name" value="LRR_dom_sf"/>
</dbReference>
<reference evidence="11" key="2">
    <citation type="submission" date="2017-06" db="EMBL/GenBank/DDBJ databases">
        <title>WGS assembly of Brachypodium distachyon.</title>
        <authorList>
            <consortium name="The International Brachypodium Initiative"/>
            <person name="Lucas S."/>
            <person name="Harmon-Smith M."/>
            <person name="Lail K."/>
            <person name="Tice H."/>
            <person name="Grimwood J."/>
            <person name="Bruce D."/>
            <person name="Barry K."/>
            <person name="Shu S."/>
            <person name="Lindquist E."/>
            <person name="Wang M."/>
            <person name="Pitluck S."/>
            <person name="Vogel J.P."/>
            <person name="Garvin D.F."/>
            <person name="Mockler T.C."/>
            <person name="Schmutz J."/>
            <person name="Rokhsar D."/>
            <person name="Bevan M.W."/>
        </authorList>
    </citation>
    <scope>NUCLEOTIDE SEQUENCE</scope>
    <source>
        <strain evidence="11">Bd21</strain>
    </source>
</reference>
<dbReference type="SUPFAM" id="SSF52540">
    <property type="entry name" value="P-loop containing nucleoside triphosphate hydrolases"/>
    <property type="match status" value="1"/>
</dbReference>
<evidence type="ECO:0000256" key="3">
    <source>
        <dbReference type="ARBA" id="ARBA00022737"/>
    </source>
</evidence>
<dbReference type="OrthoDB" id="693948at2759"/>
<dbReference type="InterPro" id="IPR027417">
    <property type="entry name" value="P-loop_NTPase"/>
</dbReference>
<dbReference type="InterPro" id="IPR042197">
    <property type="entry name" value="Apaf_helical"/>
</dbReference>
<keyword evidence="3" id="KW-0677">Repeat</keyword>
<evidence type="ECO:0000313" key="13">
    <source>
        <dbReference type="Proteomes" id="UP000008810"/>
    </source>
</evidence>
<dbReference type="Pfam" id="PF23598">
    <property type="entry name" value="LRR_14"/>
    <property type="match status" value="1"/>
</dbReference>
<dbReference type="GO" id="GO:0009626">
    <property type="term" value="P:plant-type hypersensitive response"/>
    <property type="evidence" value="ECO:0007669"/>
    <property type="project" value="UniProtKB-ARBA"/>
</dbReference>
<reference evidence="12" key="3">
    <citation type="submission" date="2018-08" db="UniProtKB">
        <authorList>
            <consortium name="EnsemblPlants"/>
        </authorList>
    </citation>
    <scope>IDENTIFICATION</scope>
    <source>
        <strain evidence="12">cv. Bd21</strain>
    </source>
</reference>
<dbReference type="Gene3D" id="1.20.5.4130">
    <property type="match status" value="1"/>
</dbReference>
<dbReference type="InParanoid" id="A0A0Q3IR25"/>
<feature type="domain" description="NB-ARC" evidence="7">
    <location>
        <begin position="192"/>
        <end position="354"/>
    </location>
</feature>
<feature type="domain" description="Disease resistance N-terminal" evidence="8">
    <location>
        <begin position="7"/>
        <end position="86"/>
    </location>
</feature>
<dbReference type="Gene3D" id="3.40.50.300">
    <property type="entry name" value="P-loop containing nucleotide triphosphate hydrolases"/>
    <property type="match status" value="1"/>
</dbReference>
<dbReference type="EnsemblPlants" id="KQK02772">
    <property type="protein sequence ID" value="KQK02772"/>
    <property type="gene ID" value="BRADI_2g03588v3"/>
</dbReference>
<dbReference type="CDD" id="cd14798">
    <property type="entry name" value="RX-CC_like"/>
    <property type="match status" value="1"/>
</dbReference>
<dbReference type="GO" id="GO:0098542">
    <property type="term" value="P:defense response to other organism"/>
    <property type="evidence" value="ECO:0000318"/>
    <property type="project" value="GO_Central"/>
</dbReference>
<reference evidence="11 12" key="1">
    <citation type="journal article" date="2010" name="Nature">
        <title>Genome sequencing and analysis of the model grass Brachypodium distachyon.</title>
        <authorList>
            <consortium name="International Brachypodium Initiative"/>
        </authorList>
    </citation>
    <scope>NUCLEOTIDE SEQUENCE [LARGE SCALE GENOMIC DNA]</scope>
    <source>
        <strain evidence="11 12">Bd21</strain>
    </source>
</reference>
<evidence type="ECO:0000313" key="12">
    <source>
        <dbReference type="EnsemblPlants" id="KQK02772"/>
    </source>
</evidence>
<sequence length="907" mass="102380">MQVVAGAMGTLIPKLFKLLKKEYNLQKSVKKDVEFLLRELPSMQVALRKVAGVPQDQLDEQVKLWADEIRELSYAMEDVVDNFLTSCSTVEEPFAGNRPKQQLLEKMGNLFTKGKTHHQIAKKIKDMKILVKEVADRRDRYKVNDAVANLAAATTANNLAAACTSTTVDPRLLAMFNDLKGLVGIDVARNEITKKLLADWDDGDQQLKILSIVGSGGLGKTTVAKVVHDGLQEKFMLKAFVSVGQKPDMKKVLRDILLELDKEGHRIFNASMLDEKQLIEKLHELLGNKRYFIVIDDIWDVEVCKIIRCALKDGNCGSRIIMTTRILDIGKKSGEVYQLKPLSPENSEKLFYTRLCEGKSKCPFGQSGEISGKILQKCGGVPLAILTIASLLDGKPRKDWSKIYDSIGFGHGENKGVDNTRKILLFSYYDLPYYLITCLLHLSIYPEDSRIWKETLIWKWAAEGFIKEEPEIGQYEIGERYFMELVNRSMIQPIEARDDVGVVLGCRVHDLVLDMICLLSKEQNFVTMLDTNDQHISCQSTARRLAVQKSRGALRVLAMESCTFKRDGSYHLDHLGSLIQLRYLGLQSMPIDKLPEEIGKLKFLQTLNLEGTYIKELPQSIGLLRQLKCLNLKARFMEEIRGLHWLGNLTSLEELSFEYTNGSPEIVVELGKLTELRDLNMTINDATHFDDSMLKALVKSLGKLQKLQILNLFTDYICFGSKGWEGYVPPPQLRELRLTTEPDMLPAWINPSLLPNLTRLLVAVDVVKAQDMEILGSFPELVSLTLEPFQFQEFLPDVTGGRHGGLLFPKLRYLRTPALVRFLLGAMPSLEFPVFDSLEVGWLKSNDDSFVFEFGSLENLISLQRVGAGINPADADEEDLFEAEDALELATNAHPNRPNLQIRSFTF</sequence>
<keyword evidence="13" id="KW-1185">Reference proteome</keyword>
<evidence type="ECO:0000256" key="6">
    <source>
        <dbReference type="ARBA" id="ARBA00023054"/>
    </source>
</evidence>
<evidence type="ECO:0000256" key="4">
    <source>
        <dbReference type="ARBA" id="ARBA00022741"/>
    </source>
</evidence>
<dbReference type="GO" id="GO:0002758">
    <property type="term" value="P:innate immune response-activating signaling pathway"/>
    <property type="evidence" value="ECO:0007669"/>
    <property type="project" value="UniProtKB-ARBA"/>
</dbReference>